<keyword evidence="2" id="KW-1185">Reference proteome</keyword>
<dbReference type="RefSeq" id="WP_017751067.1">
    <property type="nucleotide sequence ID" value="NZ_CBXI010000044.1"/>
</dbReference>
<dbReference type="InterPro" id="IPR037208">
    <property type="entry name" value="Spo0E-like_sf"/>
</dbReference>
<comment type="caution">
    <text evidence="1">The sequence shown here is derived from an EMBL/GenBank/DDBJ whole genome shotgun (WGS) entry which is preliminary data.</text>
</comment>
<accession>W6NAP9</accession>
<gene>
    <name evidence="1" type="ORF">CTDIVETGP_2709</name>
</gene>
<dbReference type="Pfam" id="PF09388">
    <property type="entry name" value="SpoOE-like"/>
    <property type="match status" value="1"/>
</dbReference>
<proteinExistence type="predicted"/>
<evidence type="ECO:0000313" key="2">
    <source>
        <dbReference type="Proteomes" id="UP000019482"/>
    </source>
</evidence>
<reference evidence="1 2" key="1">
    <citation type="journal article" date="2015" name="Genome Announc.">
        <title>Draft Genome Sequence of Clostridium tyrobutyricum Strain DIVETGP, Isolated from Cow's Milk for Grana Padano Production.</title>
        <authorList>
            <person name="Soggiu A."/>
            <person name="Piras C."/>
            <person name="Gaiarsa S."/>
            <person name="Sassera D."/>
            <person name="Roncada P."/>
            <person name="Bendixen E."/>
            <person name="Brasca M."/>
            <person name="Bonizzi L."/>
        </authorList>
    </citation>
    <scope>NUCLEOTIDE SEQUENCE [LARGE SCALE GENOMIC DNA]</scope>
    <source>
        <strain evidence="1 2">DIVETGP</strain>
    </source>
</reference>
<dbReference type="GO" id="GO:0043937">
    <property type="term" value="P:regulation of sporulation"/>
    <property type="evidence" value="ECO:0007669"/>
    <property type="project" value="InterPro"/>
</dbReference>
<dbReference type="GeneID" id="41185984"/>
<evidence type="ECO:0008006" key="3">
    <source>
        <dbReference type="Google" id="ProtNLM"/>
    </source>
</evidence>
<dbReference type="Proteomes" id="UP000019482">
    <property type="component" value="Unassembled WGS sequence"/>
</dbReference>
<dbReference type="AlphaFoldDB" id="W6NAP9"/>
<sequence>MDDTNLDKLRDLLHLLISSNADYNTILRVSQKLDKIILKFMYENSRENSTEK</sequence>
<dbReference type="SUPFAM" id="SSF140500">
    <property type="entry name" value="BAS1536-like"/>
    <property type="match status" value="1"/>
</dbReference>
<dbReference type="InterPro" id="IPR018540">
    <property type="entry name" value="Spo0E-like"/>
</dbReference>
<evidence type="ECO:0000313" key="1">
    <source>
        <dbReference type="EMBL" id="CDL92639.1"/>
    </source>
</evidence>
<organism evidence="1 2">
    <name type="scientific">Clostridium tyrobutyricum DIVETGP</name>
    <dbReference type="NCBI Taxonomy" id="1408889"/>
    <lineage>
        <taxon>Bacteria</taxon>
        <taxon>Bacillati</taxon>
        <taxon>Bacillota</taxon>
        <taxon>Clostridia</taxon>
        <taxon>Eubacteriales</taxon>
        <taxon>Clostridiaceae</taxon>
        <taxon>Clostridium</taxon>
    </lineage>
</organism>
<dbReference type="EMBL" id="CBXI010000044">
    <property type="protein sequence ID" value="CDL92639.1"/>
    <property type="molecule type" value="Genomic_DNA"/>
</dbReference>
<name>W6NAP9_CLOTY</name>
<protein>
    <recommendedName>
        <fullName evidence="3">Spo0E like sporulation regulatory protein</fullName>
    </recommendedName>
</protein>